<protein>
    <submittedName>
        <fullName evidence="6">DNA-binding transcriptional LysR family regulator</fullName>
    </submittedName>
</protein>
<name>A0ABT9V949_9BACL</name>
<proteinExistence type="inferred from homology"/>
<gene>
    <name evidence="6" type="ORF">J2S07_003795</name>
</gene>
<dbReference type="PROSITE" id="PS50931">
    <property type="entry name" value="HTH_LYSR"/>
    <property type="match status" value="1"/>
</dbReference>
<dbReference type="InterPro" id="IPR036390">
    <property type="entry name" value="WH_DNA-bd_sf"/>
</dbReference>
<accession>A0ABT9V949</accession>
<dbReference type="InterPro" id="IPR000847">
    <property type="entry name" value="LysR_HTH_N"/>
</dbReference>
<keyword evidence="7" id="KW-1185">Reference proteome</keyword>
<reference evidence="6 7" key="1">
    <citation type="submission" date="2023-07" db="EMBL/GenBank/DDBJ databases">
        <title>Genomic Encyclopedia of Type Strains, Phase IV (KMG-IV): sequencing the most valuable type-strain genomes for metagenomic binning, comparative biology and taxonomic classification.</title>
        <authorList>
            <person name="Goeker M."/>
        </authorList>
    </citation>
    <scope>NUCLEOTIDE SEQUENCE [LARGE SCALE GENOMIC DNA]</scope>
    <source>
        <strain evidence="6 7">DSM 23948</strain>
    </source>
</reference>
<evidence type="ECO:0000259" key="5">
    <source>
        <dbReference type="PROSITE" id="PS50931"/>
    </source>
</evidence>
<dbReference type="SUPFAM" id="SSF53850">
    <property type="entry name" value="Periplasmic binding protein-like II"/>
    <property type="match status" value="1"/>
</dbReference>
<evidence type="ECO:0000256" key="1">
    <source>
        <dbReference type="ARBA" id="ARBA00009437"/>
    </source>
</evidence>
<evidence type="ECO:0000313" key="6">
    <source>
        <dbReference type="EMBL" id="MDQ0157460.1"/>
    </source>
</evidence>
<feature type="domain" description="HTH lysR-type" evidence="5">
    <location>
        <begin position="1"/>
        <end position="58"/>
    </location>
</feature>
<dbReference type="InterPro" id="IPR005119">
    <property type="entry name" value="LysR_subst-bd"/>
</dbReference>
<dbReference type="GO" id="GO:0003677">
    <property type="term" value="F:DNA binding"/>
    <property type="evidence" value="ECO:0007669"/>
    <property type="project" value="UniProtKB-KW"/>
</dbReference>
<dbReference type="PANTHER" id="PTHR30419:SF8">
    <property type="entry name" value="NITROGEN ASSIMILATION TRANSCRIPTIONAL ACTIVATOR-RELATED"/>
    <property type="match status" value="1"/>
</dbReference>
<sequence length="297" mass="33151">MNIIQLQYFVDVGELGSFTEAAKKNRMTIPAISISISQLEEELGASLFVRSRKGVTPTIEGKTAMKHAISILDKLEVMKQDISHSKNKSCGTIMIATTPGMVPNIIRATLEYQKMYPSINIEMIEGDTNLVLKQVKNGQAEIGFVSLPEGINDAELAWKPMIEDRAILVVHKGSRLRIKEAISSNEIKDETIVLYNDPYIRMVADMLHLEDPSNMIALISNNVESLFQMVIKGNAVTIATDHIVHSLPEHIQNELVMIPIHGLTSHANYLGRITRKNTAISDHIEQFTEFLSSQMDK</sequence>
<keyword evidence="2" id="KW-0805">Transcription regulation</keyword>
<dbReference type="PANTHER" id="PTHR30419">
    <property type="entry name" value="HTH-TYPE TRANSCRIPTIONAL REGULATOR YBHD"/>
    <property type="match status" value="1"/>
</dbReference>
<dbReference type="Proteomes" id="UP001231362">
    <property type="component" value="Unassembled WGS sequence"/>
</dbReference>
<keyword evidence="4" id="KW-0804">Transcription</keyword>
<evidence type="ECO:0000256" key="4">
    <source>
        <dbReference type="ARBA" id="ARBA00023163"/>
    </source>
</evidence>
<evidence type="ECO:0000256" key="3">
    <source>
        <dbReference type="ARBA" id="ARBA00023125"/>
    </source>
</evidence>
<dbReference type="Gene3D" id="1.10.10.10">
    <property type="entry name" value="Winged helix-like DNA-binding domain superfamily/Winged helix DNA-binding domain"/>
    <property type="match status" value="1"/>
</dbReference>
<evidence type="ECO:0000256" key="2">
    <source>
        <dbReference type="ARBA" id="ARBA00023015"/>
    </source>
</evidence>
<organism evidence="6 7">
    <name type="scientific">Anoxybacillus andreesenii</name>
    <dbReference type="NCBI Taxonomy" id="1325932"/>
    <lineage>
        <taxon>Bacteria</taxon>
        <taxon>Bacillati</taxon>
        <taxon>Bacillota</taxon>
        <taxon>Bacilli</taxon>
        <taxon>Bacillales</taxon>
        <taxon>Anoxybacillaceae</taxon>
        <taxon>Anoxybacillus</taxon>
    </lineage>
</organism>
<comment type="caution">
    <text evidence="6">The sequence shown here is derived from an EMBL/GenBank/DDBJ whole genome shotgun (WGS) entry which is preliminary data.</text>
</comment>
<dbReference type="Pfam" id="PF03466">
    <property type="entry name" value="LysR_substrate"/>
    <property type="match status" value="1"/>
</dbReference>
<keyword evidence="3 6" id="KW-0238">DNA-binding</keyword>
<evidence type="ECO:0000313" key="7">
    <source>
        <dbReference type="Proteomes" id="UP001231362"/>
    </source>
</evidence>
<comment type="similarity">
    <text evidence="1">Belongs to the LysR transcriptional regulatory family.</text>
</comment>
<dbReference type="CDD" id="cd05466">
    <property type="entry name" value="PBP2_LTTR_substrate"/>
    <property type="match status" value="1"/>
</dbReference>
<dbReference type="InterPro" id="IPR036388">
    <property type="entry name" value="WH-like_DNA-bd_sf"/>
</dbReference>
<dbReference type="RefSeq" id="WP_307151924.1">
    <property type="nucleotide sequence ID" value="NZ_JAUSTU010000028.1"/>
</dbReference>
<dbReference type="InterPro" id="IPR050950">
    <property type="entry name" value="HTH-type_LysR_regulators"/>
</dbReference>
<dbReference type="SUPFAM" id="SSF46785">
    <property type="entry name" value="Winged helix' DNA-binding domain"/>
    <property type="match status" value="1"/>
</dbReference>
<dbReference type="Pfam" id="PF00126">
    <property type="entry name" value="HTH_1"/>
    <property type="match status" value="1"/>
</dbReference>
<dbReference type="EMBL" id="JAUSTU010000028">
    <property type="protein sequence ID" value="MDQ0157460.1"/>
    <property type="molecule type" value="Genomic_DNA"/>
</dbReference>
<dbReference type="Gene3D" id="3.40.190.290">
    <property type="match status" value="1"/>
</dbReference>